<dbReference type="AlphaFoldDB" id="A0A8J3E7Y8"/>
<protein>
    <submittedName>
        <fullName evidence="2">Uncharacterized protein</fullName>
    </submittedName>
</protein>
<evidence type="ECO:0000256" key="1">
    <source>
        <dbReference type="SAM" id="Phobius"/>
    </source>
</evidence>
<keyword evidence="3" id="KW-1185">Reference proteome</keyword>
<keyword evidence="1" id="KW-1133">Transmembrane helix</keyword>
<keyword evidence="1" id="KW-0812">Transmembrane</keyword>
<feature type="transmembrane region" description="Helical" evidence="1">
    <location>
        <begin position="7"/>
        <end position="29"/>
    </location>
</feature>
<gene>
    <name evidence="2" type="ORF">GCM10010995_04170</name>
</gene>
<reference evidence="2" key="1">
    <citation type="journal article" date="2014" name="Int. J. Syst. Evol. Microbiol.">
        <title>Complete genome sequence of Corynebacterium casei LMG S-19264T (=DSM 44701T), isolated from a smear-ripened cheese.</title>
        <authorList>
            <consortium name="US DOE Joint Genome Institute (JGI-PGF)"/>
            <person name="Walter F."/>
            <person name="Albersmeier A."/>
            <person name="Kalinowski J."/>
            <person name="Ruckert C."/>
        </authorList>
    </citation>
    <scope>NUCLEOTIDE SEQUENCE</scope>
    <source>
        <strain evidence="2">CGMCC 1.15758</strain>
    </source>
</reference>
<dbReference type="OrthoDB" id="5625299at2"/>
<keyword evidence="1" id="KW-0472">Membrane</keyword>
<dbReference type="RefSeq" id="WP_117001514.1">
    <property type="nucleotide sequence ID" value="NZ_BMJS01000002.1"/>
</dbReference>
<proteinExistence type="predicted"/>
<dbReference type="EMBL" id="BMJS01000002">
    <property type="protein sequence ID" value="GGF90012.1"/>
    <property type="molecule type" value="Genomic_DNA"/>
</dbReference>
<organism evidence="2 3">
    <name type="scientific">Cysteiniphilum litorale</name>
    <dbReference type="NCBI Taxonomy" id="2056700"/>
    <lineage>
        <taxon>Bacteria</taxon>
        <taxon>Pseudomonadati</taxon>
        <taxon>Pseudomonadota</taxon>
        <taxon>Gammaproteobacteria</taxon>
        <taxon>Thiotrichales</taxon>
        <taxon>Fastidiosibacteraceae</taxon>
        <taxon>Cysteiniphilum</taxon>
    </lineage>
</organism>
<sequence length="83" mass="9632">MKQKLRYIADAIFFLACITFIATLTSIFYFNNFSIIVKGHVVYWVYAAPLAMVLYTFLRNQFLTDKPNKTNSENPLEPTQKTS</sequence>
<comment type="caution">
    <text evidence="2">The sequence shown here is derived from an EMBL/GenBank/DDBJ whole genome shotgun (WGS) entry which is preliminary data.</text>
</comment>
<evidence type="ECO:0000313" key="2">
    <source>
        <dbReference type="EMBL" id="GGF90012.1"/>
    </source>
</evidence>
<name>A0A8J3E7Y8_9GAMM</name>
<reference evidence="2" key="2">
    <citation type="submission" date="2020-09" db="EMBL/GenBank/DDBJ databases">
        <authorList>
            <person name="Sun Q."/>
            <person name="Zhou Y."/>
        </authorList>
    </citation>
    <scope>NUCLEOTIDE SEQUENCE</scope>
    <source>
        <strain evidence="2">CGMCC 1.15758</strain>
    </source>
</reference>
<accession>A0A8J3E7Y8</accession>
<evidence type="ECO:0000313" key="3">
    <source>
        <dbReference type="Proteomes" id="UP000636949"/>
    </source>
</evidence>
<dbReference type="Proteomes" id="UP000636949">
    <property type="component" value="Unassembled WGS sequence"/>
</dbReference>
<feature type="transmembrane region" description="Helical" evidence="1">
    <location>
        <begin position="41"/>
        <end position="58"/>
    </location>
</feature>